<feature type="compositionally biased region" description="Low complexity" evidence="1">
    <location>
        <begin position="50"/>
        <end position="61"/>
    </location>
</feature>
<reference evidence="2 3" key="1">
    <citation type="submission" date="2024-07" db="EMBL/GenBank/DDBJ databases">
        <title>Section-level genome sequencing and comparative genomics of Aspergillus sections Usti and Cavernicolus.</title>
        <authorList>
            <consortium name="Lawrence Berkeley National Laboratory"/>
            <person name="Nybo J.L."/>
            <person name="Vesth T.C."/>
            <person name="Theobald S."/>
            <person name="Frisvad J.C."/>
            <person name="Larsen T.O."/>
            <person name="Kjaerboelling I."/>
            <person name="Rothschild-Mancinelli K."/>
            <person name="Lyhne E.K."/>
            <person name="Kogle M.E."/>
            <person name="Barry K."/>
            <person name="Clum A."/>
            <person name="Na H."/>
            <person name="Ledsgaard L."/>
            <person name="Lin J."/>
            <person name="Lipzen A."/>
            <person name="Kuo A."/>
            <person name="Riley R."/>
            <person name="Mondo S."/>
            <person name="Labutti K."/>
            <person name="Haridas S."/>
            <person name="Pangalinan J."/>
            <person name="Salamov A.A."/>
            <person name="Simmons B.A."/>
            <person name="Magnuson J.K."/>
            <person name="Chen J."/>
            <person name="Drula E."/>
            <person name="Henrissat B."/>
            <person name="Wiebenga A."/>
            <person name="Lubbers R.J."/>
            <person name="Gomes A.C."/>
            <person name="Macurrencykelacurrency M.R."/>
            <person name="Stajich J."/>
            <person name="Grigoriev I.V."/>
            <person name="Mortensen U.H."/>
            <person name="De Vries R.P."/>
            <person name="Baker S.E."/>
            <person name="Andersen M.R."/>
        </authorList>
    </citation>
    <scope>NUCLEOTIDE SEQUENCE [LARGE SCALE GENOMIC DNA]</scope>
    <source>
        <strain evidence="2 3">CBS 449.75</strain>
    </source>
</reference>
<comment type="caution">
    <text evidence="2">The sequence shown here is derived from an EMBL/GenBank/DDBJ whole genome shotgun (WGS) entry which is preliminary data.</text>
</comment>
<dbReference type="GeneID" id="98142514"/>
<protein>
    <recommendedName>
        <fullName evidence="4">Secreted protein</fullName>
    </recommendedName>
</protein>
<accession>A0ABR4L8M1</accession>
<evidence type="ECO:0000313" key="2">
    <source>
        <dbReference type="EMBL" id="KAL2860756.1"/>
    </source>
</evidence>
<name>A0ABR4L8M1_9EURO</name>
<proteinExistence type="predicted"/>
<evidence type="ECO:0008006" key="4">
    <source>
        <dbReference type="Google" id="ProtNLM"/>
    </source>
</evidence>
<feature type="region of interest" description="Disordered" evidence="1">
    <location>
        <begin position="29"/>
        <end position="62"/>
    </location>
</feature>
<dbReference type="RefSeq" id="XP_070880650.1">
    <property type="nucleotide sequence ID" value="XM_071027442.1"/>
</dbReference>
<dbReference type="EMBL" id="JBFXLQ010000085">
    <property type="protein sequence ID" value="KAL2860756.1"/>
    <property type="molecule type" value="Genomic_DNA"/>
</dbReference>
<dbReference type="Proteomes" id="UP001610432">
    <property type="component" value="Unassembled WGS sequence"/>
</dbReference>
<gene>
    <name evidence="2" type="ORF">BJX67DRAFT_327328</name>
</gene>
<organism evidence="2 3">
    <name type="scientific">Aspergillus lucknowensis</name>
    <dbReference type="NCBI Taxonomy" id="176173"/>
    <lineage>
        <taxon>Eukaryota</taxon>
        <taxon>Fungi</taxon>
        <taxon>Dikarya</taxon>
        <taxon>Ascomycota</taxon>
        <taxon>Pezizomycotina</taxon>
        <taxon>Eurotiomycetes</taxon>
        <taxon>Eurotiomycetidae</taxon>
        <taxon>Eurotiales</taxon>
        <taxon>Aspergillaceae</taxon>
        <taxon>Aspergillus</taxon>
        <taxon>Aspergillus subgen. Nidulantes</taxon>
    </lineage>
</organism>
<keyword evidence="3" id="KW-1185">Reference proteome</keyword>
<feature type="region of interest" description="Disordered" evidence="1">
    <location>
        <begin position="81"/>
        <end position="101"/>
    </location>
</feature>
<evidence type="ECO:0000313" key="3">
    <source>
        <dbReference type="Proteomes" id="UP001610432"/>
    </source>
</evidence>
<sequence length="111" mass="11443">MGGQAAISGIRFFCVHASRGWCCLVSFSSSTTSDKRKETSPKTAQPVGFSTCSNSSSSSSSIIDWQPPAAAHFSLLPFCSSFSSSSSSSSSSAFSPSLSCPSALLAPPFVK</sequence>
<evidence type="ECO:0000256" key="1">
    <source>
        <dbReference type="SAM" id="MobiDB-lite"/>
    </source>
</evidence>